<sequence>MKLVLIFGPQAVGKMTVGQELEKLTELKLFHNHMTLELLPPLFGFSSETWRLSTLFRFEIFKAAANSKLEGLIFTYVWAFNEEDDWKFVEDLCQIFESKGGSVYFVELEAEMKERLERNKTSNRLEHKPSKRNIEWSENELKASMDQYRLNSFPGEIIKENYIKINNTTLSAKEVTETIKERFKL</sequence>
<gene>
    <name evidence="1" type="ORF">SAMN05192533_110109</name>
</gene>
<evidence type="ECO:0000313" key="2">
    <source>
        <dbReference type="Proteomes" id="UP000198553"/>
    </source>
</evidence>
<dbReference type="RefSeq" id="WP_090747165.1">
    <property type="nucleotide sequence ID" value="NZ_FOBW01000010.1"/>
</dbReference>
<dbReference type="Proteomes" id="UP000198553">
    <property type="component" value="Unassembled WGS sequence"/>
</dbReference>
<dbReference type="EMBL" id="FOBW01000010">
    <property type="protein sequence ID" value="SEN23119.1"/>
    <property type="molecule type" value="Genomic_DNA"/>
</dbReference>
<proteinExistence type="predicted"/>
<dbReference type="InterPro" id="IPR027417">
    <property type="entry name" value="P-loop_NTPase"/>
</dbReference>
<reference evidence="2" key="1">
    <citation type="submission" date="2016-10" db="EMBL/GenBank/DDBJ databases">
        <authorList>
            <person name="Varghese N."/>
            <person name="Submissions S."/>
        </authorList>
    </citation>
    <scope>NUCLEOTIDE SEQUENCE [LARGE SCALE GENOMIC DNA]</scope>
    <source>
        <strain evidence="2">B48,IBRC-M 10115,DSM 25386,CECT 8001</strain>
    </source>
</reference>
<evidence type="ECO:0000313" key="1">
    <source>
        <dbReference type="EMBL" id="SEN23119.1"/>
    </source>
</evidence>
<dbReference type="STRING" id="930146.SAMN05192533_110109"/>
<keyword evidence="2" id="KW-1185">Reference proteome</keyword>
<protein>
    <submittedName>
        <fullName evidence="1">AAA domain-containing protein</fullName>
    </submittedName>
</protein>
<organism evidence="1 2">
    <name type="scientific">Mesobacillus persicus</name>
    <dbReference type="NCBI Taxonomy" id="930146"/>
    <lineage>
        <taxon>Bacteria</taxon>
        <taxon>Bacillati</taxon>
        <taxon>Bacillota</taxon>
        <taxon>Bacilli</taxon>
        <taxon>Bacillales</taxon>
        <taxon>Bacillaceae</taxon>
        <taxon>Mesobacillus</taxon>
    </lineage>
</organism>
<dbReference type="Gene3D" id="3.40.50.300">
    <property type="entry name" value="P-loop containing nucleotide triphosphate hydrolases"/>
    <property type="match status" value="1"/>
</dbReference>
<dbReference type="AlphaFoldDB" id="A0A1H8EUH0"/>
<dbReference type="SUPFAM" id="SSF52540">
    <property type="entry name" value="P-loop containing nucleoside triphosphate hydrolases"/>
    <property type="match status" value="1"/>
</dbReference>
<dbReference type="OrthoDB" id="193997at2"/>
<accession>A0A1H8EUH0</accession>
<name>A0A1H8EUH0_9BACI</name>